<dbReference type="Proteomes" id="UP000507470">
    <property type="component" value="Unassembled WGS sequence"/>
</dbReference>
<evidence type="ECO:0000313" key="1">
    <source>
        <dbReference type="EMBL" id="CAC5379906.1"/>
    </source>
</evidence>
<evidence type="ECO:0000313" key="2">
    <source>
        <dbReference type="Proteomes" id="UP000507470"/>
    </source>
</evidence>
<protein>
    <submittedName>
        <fullName evidence="1">Uncharacterized protein</fullName>
    </submittedName>
</protein>
<proteinExistence type="predicted"/>
<sequence length="279" mass="32719">MVHGVPTDELMLQPTNQTDTWKWCRKMDDFETTTDQLLKRSHADDQPLNQLQIREFKMVHGVPTDELVIPPTNQTDTWKWCRKMDDFETTTDQLLKRSHADDQPLNQLQIREFKIVHGVPTDELVIPPTNQPDTWKWCRKMDDFETLQINYSKRSHADDQPLNKLQIREFKIVHGVPTDELVIPPTNQPDTWKWCRKMDDFETTTDQLLKRSHADDQPLNQLQIREFKMVHGVPTDELMLQPTKQTHGNGAGRWMTLVTRGPTDGSTNKPENKQIWCVM</sequence>
<reference evidence="1 2" key="1">
    <citation type="submission" date="2020-06" db="EMBL/GenBank/DDBJ databases">
        <authorList>
            <person name="Li R."/>
            <person name="Bekaert M."/>
        </authorList>
    </citation>
    <scope>NUCLEOTIDE SEQUENCE [LARGE SCALE GENOMIC DNA]</scope>
    <source>
        <strain evidence="2">wild</strain>
    </source>
</reference>
<dbReference type="OrthoDB" id="6215014at2759"/>
<dbReference type="AlphaFoldDB" id="A0A6J8B8N4"/>
<organism evidence="1 2">
    <name type="scientific">Mytilus coruscus</name>
    <name type="common">Sea mussel</name>
    <dbReference type="NCBI Taxonomy" id="42192"/>
    <lineage>
        <taxon>Eukaryota</taxon>
        <taxon>Metazoa</taxon>
        <taxon>Spiralia</taxon>
        <taxon>Lophotrochozoa</taxon>
        <taxon>Mollusca</taxon>
        <taxon>Bivalvia</taxon>
        <taxon>Autobranchia</taxon>
        <taxon>Pteriomorphia</taxon>
        <taxon>Mytilida</taxon>
        <taxon>Mytiloidea</taxon>
        <taxon>Mytilidae</taxon>
        <taxon>Mytilinae</taxon>
        <taxon>Mytilus</taxon>
    </lineage>
</organism>
<dbReference type="EMBL" id="CACVKT020002755">
    <property type="protein sequence ID" value="CAC5379906.1"/>
    <property type="molecule type" value="Genomic_DNA"/>
</dbReference>
<keyword evidence="2" id="KW-1185">Reference proteome</keyword>
<name>A0A6J8B8N4_MYTCO</name>
<gene>
    <name evidence="1" type="ORF">MCOR_15910</name>
</gene>
<accession>A0A6J8B8N4</accession>